<comment type="similarity">
    <text evidence="1">Belongs to the mTERF family.</text>
</comment>
<dbReference type="SMART" id="SM00733">
    <property type="entry name" value="Mterf"/>
    <property type="match status" value="4"/>
</dbReference>
<name>A0A5C7HLD2_9ROSI</name>
<dbReference type="FunFam" id="1.25.70.10:FF:000014">
    <property type="entry name" value="Transcription termination factor MTEF18, mitochondrial"/>
    <property type="match status" value="1"/>
</dbReference>
<evidence type="ECO:0000256" key="3">
    <source>
        <dbReference type="ARBA" id="ARBA00022946"/>
    </source>
</evidence>
<dbReference type="InterPro" id="IPR038538">
    <property type="entry name" value="MTERF_sf"/>
</dbReference>
<dbReference type="Proteomes" id="UP000323000">
    <property type="component" value="Chromosome 7"/>
</dbReference>
<dbReference type="GO" id="GO:0006353">
    <property type="term" value="P:DNA-templated transcription termination"/>
    <property type="evidence" value="ECO:0007669"/>
    <property type="project" value="UniProtKB-KW"/>
</dbReference>
<sequence length="589" mass="68565">MIHLQKLRTASIFKWVSSNFVENHLRSSKSPFERIGSIYIAQNPRRFYGRKRNVKPENIEYVDETTLACDDNVRKVSPAFRREAQAALLEYLHSTRSLPFTDAEHMSKNSPYFLEKILKRIKGEGDIRQSVVRYLRYHPINEFEPFFESSGLKPCEYNPLLPRKLMYLSDDNLLLNNYYVLCNYGIDRNKIGTIFKEAMEVFRHDFGILPSKLQAYEELGLHQSFIGKAIVFSPQILIGDSNVEFVKVIEILKNMGIGFSWIEERVKSNSCNWRMMFSFLNLFSQFDSDEKPLSRLIQQHPGLLLEGSGDRALTLVGLLLKFGFAMNEILPMFLQFPEIQVGKFVSNLRQCVQFLNEIEMEMEEIVNIVQSHPILLGSCTLKKTDSLLTVLNVGRRRLCKYIQENPEEIKKWVMGTKVEQLPRSGEKEMSQLLKTKFLLDLGFVENSKQMEKALKLIRARGGELQERFDCIVKAGIDRKDVCRMITMTPHILNQTKDIIKMKIDFLVNEMGYPISFLTLFPSYLTYTVLRIKLRFAMYNWLKDQRVVDPKLAFITVTTCSDVTFLTRYVNLHPKGPQVWQDLRKQLCSE</sequence>
<keyword evidence="3" id="KW-0809">Transit peptide</keyword>
<evidence type="ECO:0008006" key="6">
    <source>
        <dbReference type="Google" id="ProtNLM"/>
    </source>
</evidence>
<accession>A0A5C7HLD2</accession>
<gene>
    <name evidence="4" type="ORF">EZV62_015523</name>
</gene>
<keyword evidence="2" id="KW-0804">Transcription</keyword>
<evidence type="ECO:0000313" key="5">
    <source>
        <dbReference type="Proteomes" id="UP000323000"/>
    </source>
</evidence>
<dbReference type="GO" id="GO:0003676">
    <property type="term" value="F:nucleic acid binding"/>
    <property type="evidence" value="ECO:0007669"/>
    <property type="project" value="InterPro"/>
</dbReference>
<keyword evidence="2" id="KW-0806">Transcription termination</keyword>
<evidence type="ECO:0000256" key="1">
    <source>
        <dbReference type="ARBA" id="ARBA00007692"/>
    </source>
</evidence>
<reference evidence="5" key="1">
    <citation type="journal article" date="2019" name="Gigascience">
        <title>De novo genome assembly of the endangered Acer yangbiense, a plant species with extremely small populations endemic to Yunnan Province, China.</title>
        <authorList>
            <person name="Yang J."/>
            <person name="Wariss H.M."/>
            <person name="Tao L."/>
            <person name="Zhang R."/>
            <person name="Yun Q."/>
            <person name="Hollingsworth P."/>
            <person name="Dao Z."/>
            <person name="Luo G."/>
            <person name="Guo H."/>
            <person name="Ma Y."/>
            <person name="Sun W."/>
        </authorList>
    </citation>
    <scope>NUCLEOTIDE SEQUENCE [LARGE SCALE GENOMIC DNA]</scope>
    <source>
        <strain evidence="5">cv. Malutang</strain>
    </source>
</reference>
<proteinExistence type="inferred from homology"/>
<organism evidence="4 5">
    <name type="scientific">Acer yangbiense</name>
    <dbReference type="NCBI Taxonomy" id="1000413"/>
    <lineage>
        <taxon>Eukaryota</taxon>
        <taxon>Viridiplantae</taxon>
        <taxon>Streptophyta</taxon>
        <taxon>Embryophyta</taxon>
        <taxon>Tracheophyta</taxon>
        <taxon>Spermatophyta</taxon>
        <taxon>Magnoliopsida</taxon>
        <taxon>eudicotyledons</taxon>
        <taxon>Gunneridae</taxon>
        <taxon>Pentapetalae</taxon>
        <taxon>rosids</taxon>
        <taxon>malvids</taxon>
        <taxon>Sapindales</taxon>
        <taxon>Sapindaceae</taxon>
        <taxon>Hippocastanoideae</taxon>
        <taxon>Acereae</taxon>
        <taxon>Acer</taxon>
    </lineage>
</organism>
<evidence type="ECO:0000313" key="4">
    <source>
        <dbReference type="EMBL" id="TXG57694.1"/>
    </source>
</evidence>
<comment type="caution">
    <text evidence="4">The sequence shown here is derived from an EMBL/GenBank/DDBJ whole genome shotgun (WGS) entry which is preliminary data.</text>
</comment>
<evidence type="ECO:0000256" key="2">
    <source>
        <dbReference type="ARBA" id="ARBA00022472"/>
    </source>
</evidence>
<keyword evidence="2" id="KW-0805">Transcription regulation</keyword>
<dbReference type="OrthoDB" id="764594at2759"/>
<dbReference type="EMBL" id="VAHF01000007">
    <property type="protein sequence ID" value="TXG57694.1"/>
    <property type="molecule type" value="Genomic_DNA"/>
</dbReference>
<dbReference type="PANTHER" id="PTHR13068">
    <property type="entry name" value="CGI-12 PROTEIN-RELATED"/>
    <property type="match status" value="1"/>
</dbReference>
<protein>
    <recommendedName>
        <fullName evidence="6">Transcription termination factor MTEF18, mitochondrial-like</fullName>
    </recommendedName>
</protein>
<keyword evidence="5" id="KW-1185">Reference proteome</keyword>
<dbReference type="InterPro" id="IPR003690">
    <property type="entry name" value="MTERF"/>
</dbReference>
<dbReference type="Gene3D" id="1.25.70.10">
    <property type="entry name" value="Transcription termination factor 3, mitochondrial"/>
    <property type="match status" value="1"/>
</dbReference>
<dbReference type="AlphaFoldDB" id="A0A5C7HLD2"/>
<dbReference type="Pfam" id="PF02536">
    <property type="entry name" value="mTERF"/>
    <property type="match status" value="2"/>
</dbReference>
<dbReference type="PANTHER" id="PTHR13068:SF38">
    <property type="entry name" value="TRANSCRIPTION TERMINATION FACTOR FAMILY PROTEIN"/>
    <property type="match status" value="1"/>
</dbReference>